<feature type="region of interest" description="Disordered" evidence="2">
    <location>
        <begin position="101"/>
        <end position="151"/>
    </location>
</feature>
<accession>A0A7Y0XGF6</accession>
<gene>
    <name evidence="5" type="ORF">HKB16_34155</name>
</gene>
<dbReference type="Pfam" id="PF25023">
    <property type="entry name" value="TEN_YD-shell"/>
    <property type="match status" value="3"/>
</dbReference>
<evidence type="ECO:0000256" key="1">
    <source>
        <dbReference type="ARBA" id="ARBA00022737"/>
    </source>
</evidence>
<feature type="compositionally biased region" description="Polar residues" evidence="2">
    <location>
        <begin position="124"/>
        <end position="145"/>
    </location>
</feature>
<dbReference type="InterPro" id="IPR045351">
    <property type="entry name" value="DUF6531"/>
</dbReference>
<dbReference type="InterPro" id="IPR049762">
    <property type="entry name" value="PoNe_dom"/>
</dbReference>
<dbReference type="CDD" id="cd20739">
    <property type="entry name" value="PoNe_DUF637"/>
    <property type="match status" value="1"/>
</dbReference>
<dbReference type="Proteomes" id="UP000518904">
    <property type="component" value="Unassembled WGS sequence"/>
</dbReference>
<dbReference type="InterPro" id="IPR056823">
    <property type="entry name" value="TEN-like_YD-shell"/>
</dbReference>
<dbReference type="RefSeq" id="WP_141180143.1">
    <property type="nucleotide sequence ID" value="NZ_CP041202.1"/>
</dbReference>
<keyword evidence="1" id="KW-0677">Repeat</keyword>
<evidence type="ECO:0000256" key="2">
    <source>
        <dbReference type="SAM" id="MobiDB-lite"/>
    </source>
</evidence>
<organism evidence="5 6">
    <name type="scientific">Vibrio parahaemolyticus</name>
    <dbReference type="NCBI Taxonomy" id="670"/>
    <lineage>
        <taxon>Bacteria</taxon>
        <taxon>Pseudomonadati</taxon>
        <taxon>Pseudomonadota</taxon>
        <taxon>Gammaproteobacteria</taxon>
        <taxon>Vibrionales</taxon>
        <taxon>Vibrionaceae</taxon>
        <taxon>Vibrio</taxon>
    </lineage>
</organism>
<dbReference type="EMBL" id="JABCLB010002834">
    <property type="protein sequence ID" value="NMU87893.1"/>
    <property type="molecule type" value="Genomic_DNA"/>
</dbReference>
<feature type="domain" description="Teneurin-like YD-shell" evidence="4">
    <location>
        <begin position="289"/>
        <end position="457"/>
    </location>
</feature>
<evidence type="ECO:0000313" key="6">
    <source>
        <dbReference type="Proteomes" id="UP000518904"/>
    </source>
</evidence>
<dbReference type="PRINTS" id="PR00394">
    <property type="entry name" value="RHSPROTEIN"/>
</dbReference>
<evidence type="ECO:0000259" key="3">
    <source>
        <dbReference type="Pfam" id="PF20148"/>
    </source>
</evidence>
<sequence>MIPQFVIPLTNCLGQSFHFSSQPIPKGEHKKFDSEQSAKAFLDDFVPLSSSRVEELYHLLDQFPPNVPDEELTPELYAPVFAKALVNGSLYVASFPKTKKNATISSEPTPVPKQVKAKSKQNKAHTSSKTQAKNSASAKPLQTGSECHEKAGDPVSLVTGEEILTLNDVELPNGFVWSRTYRSSKASRNQGLGYGWRHAFQFELKEVTDEKHNVTSWEFVSDSADEIEFEPVEHGSTSYQVYVGASCHFLNPNTRIVTLSSGDQYRFELVEDIWLLKQIRNGIFSTFQLRYSRNHRLIEVAHNKRPVLECQYDKQGRLVELLNTKTEQVLTTYIYDEQDDLVSATNDLGLTERYEYQDQHLIAKRVRPTGFTHYFEWSGEGSSAKCIRNFGDSGIYDYRFHYEGAKSSYSDSLDNEWTFIHDEQGHLLEKSSPTGRTWQWHYDHLGRKEKALFPDNSTAQYQYNQQGQLISKLHSSGAQIQYGYDSLGKLVKTVSPDGDLEKAYYNSLGQRVWDIDALGCVTEYEYDKHGQVVKRESEDGKKSRWWWDKQQRLVAHEVDGTLLRYSYGATDLVNGIAYPDGCVAQISYDDYGRRTSIRYFNDEDQVGYSEEYAYDEFSRVAQIQTPEGVTSYQWGALAQQEAVIFPDGSHISYEYDQQRNLTKLVRSDGLAFEFLYDSEGLLSGTLGFDGLHSQFKYDSMGRIIRKDVADRTVLYRYDDAGFLQHIKAGNGKNIVENHFNYTLGGRLTLASNRHQTLQYQYSSFGHLTKRIQGQFEIGEEFNRVGQRVSQTLPDKTSLNFSYDTNGRLSEIRFSDDSLPKIEFQYDVMGRLSVTETASFKESKLYDGVGRLVEQQWSGREKKYIYNAQNRISSILDNTAGATHYQYDTLGHVTKVSEASSTSTFESDSFGNPALADSKVMSDRIEAYAGVRYKYDQQGNQVKREGDGTVQKRVFDALNQLVEVHGDSSISHYEYDALGRRTKKITQYGVTEFLWEGERLIGECSAGVFRWYLYQPETYIPLALLENGALYFYECDQVGKPERLIDCSGHVVWSARYDVHGFASIDVEEVRNPLRFQGQYFDQETNLHYNLARYYDPKLGRFIQQDPISIAGGINHYQYAINPIQWIDPTGFLCEEGLKRLQQMLADYQAQNNVPQEVCDQILEAAKESSVGEDGVRSQVKIRKPNGKNNIRYEYDLDHIDCKKNEITFYRHINHSDGSRHEVQYVVGIEEFVNAHVFDSEKVGGEEGCTIFTEDLVLNKAEYKENSELNTSDYELTEINKAKIDECLKERQKAMDARTGEEGYNAQIGNINQQSAKIGELAADDFVRSKRPNAKLLHPKDIGTSISKPGDFDMVYEVEDPPPGEIIIVEAKGGSSPLGSRKIGNMAYQQGTTEYTAEITNLMSEKKEGTTEKLAADEIQYAALSGRTIRYIHTQADIPESGKASDVKLEVAEFKIDSKGLSQNAK</sequence>
<dbReference type="PANTHER" id="PTHR32305">
    <property type="match status" value="1"/>
</dbReference>
<name>A0A7Y0XGF6_VIBPH</name>
<dbReference type="Gene3D" id="2.180.10.10">
    <property type="entry name" value="RHS repeat-associated core"/>
    <property type="match status" value="3"/>
</dbReference>
<dbReference type="InterPro" id="IPR031325">
    <property type="entry name" value="RHS_repeat"/>
</dbReference>
<dbReference type="PANTHER" id="PTHR32305:SF15">
    <property type="entry name" value="PROTEIN RHSA-RELATED"/>
    <property type="match status" value="1"/>
</dbReference>
<reference evidence="5 6" key="1">
    <citation type="submission" date="2020-04" db="EMBL/GenBank/DDBJ databases">
        <title>Whole-genome sequencing of Vibrio spp. from China reveals different genetic environments of blaCTX-M-14 among diverse lineages.</title>
        <authorList>
            <person name="Zheng Z."/>
            <person name="Ye L."/>
            <person name="Chen S."/>
        </authorList>
    </citation>
    <scope>NUCLEOTIDE SEQUENCE [LARGE SCALE GENOMIC DNA]</scope>
    <source>
        <strain evidence="5 6">Vb0551</strain>
    </source>
</reference>
<dbReference type="NCBIfam" id="TIGR01643">
    <property type="entry name" value="YD_repeat_2x"/>
    <property type="match status" value="3"/>
</dbReference>
<dbReference type="Pfam" id="PF05593">
    <property type="entry name" value="RHS_repeat"/>
    <property type="match status" value="1"/>
</dbReference>
<protein>
    <submittedName>
        <fullName evidence="5">RHS repeat protein</fullName>
    </submittedName>
</protein>
<feature type="domain" description="Teneurin-like YD-shell" evidence="4">
    <location>
        <begin position="650"/>
        <end position="769"/>
    </location>
</feature>
<dbReference type="InterPro" id="IPR050708">
    <property type="entry name" value="T6SS_VgrG/RHS"/>
</dbReference>
<feature type="domain" description="DUF6531" evidence="3">
    <location>
        <begin position="152"/>
        <end position="210"/>
    </location>
</feature>
<evidence type="ECO:0000313" key="5">
    <source>
        <dbReference type="EMBL" id="NMU87893.1"/>
    </source>
</evidence>
<dbReference type="InterPro" id="IPR006530">
    <property type="entry name" value="YD"/>
</dbReference>
<dbReference type="Pfam" id="PF20148">
    <property type="entry name" value="DUF6531"/>
    <property type="match status" value="1"/>
</dbReference>
<feature type="domain" description="Teneurin-like YD-shell" evidence="4">
    <location>
        <begin position="878"/>
        <end position="1105"/>
    </location>
</feature>
<dbReference type="InterPro" id="IPR022385">
    <property type="entry name" value="Rhs_assc_core"/>
</dbReference>
<proteinExistence type="predicted"/>
<evidence type="ECO:0000259" key="4">
    <source>
        <dbReference type="Pfam" id="PF25023"/>
    </source>
</evidence>
<dbReference type="NCBIfam" id="TIGR03696">
    <property type="entry name" value="Rhs_assc_core"/>
    <property type="match status" value="1"/>
</dbReference>
<comment type="caution">
    <text evidence="5">The sequence shown here is derived from an EMBL/GenBank/DDBJ whole genome shotgun (WGS) entry which is preliminary data.</text>
</comment>